<feature type="compositionally biased region" description="Basic and acidic residues" evidence="1">
    <location>
        <begin position="34"/>
        <end position="43"/>
    </location>
</feature>
<dbReference type="EMBL" id="JAHRIQ010097721">
    <property type="protein sequence ID" value="MEQ2253418.1"/>
    <property type="molecule type" value="Genomic_DNA"/>
</dbReference>
<gene>
    <name evidence="2" type="ORF">ILYODFUR_031877</name>
</gene>
<name>A0ABV0V9Q4_9TELE</name>
<organism evidence="2 3">
    <name type="scientific">Ilyodon furcidens</name>
    <name type="common">goldbreast splitfin</name>
    <dbReference type="NCBI Taxonomy" id="33524"/>
    <lineage>
        <taxon>Eukaryota</taxon>
        <taxon>Metazoa</taxon>
        <taxon>Chordata</taxon>
        <taxon>Craniata</taxon>
        <taxon>Vertebrata</taxon>
        <taxon>Euteleostomi</taxon>
        <taxon>Actinopterygii</taxon>
        <taxon>Neopterygii</taxon>
        <taxon>Teleostei</taxon>
        <taxon>Neoteleostei</taxon>
        <taxon>Acanthomorphata</taxon>
        <taxon>Ovalentaria</taxon>
        <taxon>Atherinomorphae</taxon>
        <taxon>Cyprinodontiformes</taxon>
        <taxon>Goodeidae</taxon>
        <taxon>Ilyodon</taxon>
    </lineage>
</organism>
<accession>A0ABV0V9Q4</accession>
<proteinExistence type="predicted"/>
<dbReference type="Proteomes" id="UP001482620">
    <property type="component" value="Unassembled WGS sequence"/>
</dbReference>
<comment type="caution">
    <text evidence="2">The sequence shown here is derived from an EMBL/GenBank/DDBJ whole genome shotgun (WGS) entry which is preliminary data.</text>
</comment>
<feature type="region of interest" description="Disordered" evidence="1">
    <location>
        <begin position="1"/>
        <end position="123"/>
    </location>
</feature>
<evidence type="ECO:0000313" key="2">
    <source>
        <dbReference type="EMBL" id="MEQ2253418.1"/>
    </source>
</evidence>
<evidence type="ECO:0000256" key="1">
    <source>
        <dbReference type="SAM" id="MobiDB-lite"/>
    </source>
</evidence>
<sequence length="123" mass="13155">MNAVHSFILPILPGPGTDTQERKPPPPGAQGPDPQKEAPEKGHHSAPKTGHTTTPEPPQNARRTHTHTACHPKAGQPAPPTNAKSNPESPAHTAQLRPPTPNSKQRMGVWKDPKPTSTRPKVV</sequence>
<protein>
    <submittedName>
        <fullName evidence="2">Uncharacterized protein</fullName>
    </submittedName>
</protein>
<keyword evidence="3" id="KW-1185">Reference proteome</keyword>
<evidence type="ECO:0000313" key="3">
    <source>
        <dbReference type="Proteomes" id="UP001482620"/>
    </source>
</evidence>
<reference evidence="2 3" key="1">
    <citation type="submission" date="2021-06" db="EMBL/GenBank/DDBJ databases">
        <authorList>
            <person name="Palmer J.M."/>
        </authorList>
    </citation>
    <scope>NUCLEOTIDE SEQUENCE [LARGE SCALE GENOMIC DNA]</scope>
    <source>
        <strain evidence="3">if_2019</strain>
        <tissue evidence="2">Muscle</tissue>
    </source>
</reference>